<evidence type="ECO:0000313" key="9">
    <source>
        <dbReference type="Proteomes" id="UP000244066"/>
    </source>
</evidence>
<evidence type="ECO:0000313" key="8">
    <source>
        <dbReference type="EMBL" id="PUA34095.1"/>
    </source>
</evidence>
<evidence type="ECO:0000256" key="5">
    <source>
        <dbReference type="ARBA" id="ARBA00023136"/>
    </source>
</evidence>
<dbReference type="Proteomes" id="UP000244066">
    <property type="component" value="Unassembled WGS sequence"/>
</dbReference>
<feature type="transmembrane region" description="Helical" evidence="6">
    <location>
        <begin position="114"/>
        <end position="134"/>
    </location>
</feature>
<comment type="subcellular location">
    <subcellularLocation>
        <location evidence="1">Cell membrane</location>
        <topology evidence="1">Multi-pass membrane protein</topology>
    </subcellularLocation>
</comment>
<feature type="transmembrane region" description="Helical" evidence="6">
    <location>
        <begin position="33"/>
        <end position="51"/>
    </location>
</feature>
<dbReference type="Gene3D" id="6.10.250.3240">
    <property type="match status" value="1"/>
</dbReference>
<evidence type="ECO:0000256" key="4">
    <source>
        <dbReference type="ARBA" id="ARBA00022989"/>
    </source>
</evidence>
<evidence type="ECO:0000256" key="2">
    <source>
        <dbReference type="ARBA" id="ARBA00022475"/>
    </source>
</evidence>
<name>A0A2R7Y995_9ARCH</name>
<dbReference type="EMBL" id="NDWU01000003">
    <property type="protein sequence ID" value="PUA34095.1"/>
    <property type="molecule type" value="Genomic_DNA"/>
</dbReference>
<dbReference type="Pfam" id="PF01478">
    <property type="entry name" value="Peptidase_A24"/>
    <property type="match status" value="1"/>
</dbReference>
<dbReference type="InterPro" id="IPR052218">
    <property type="entry name" value="Preflagellin_Peptidase"/>
</dbReference>
<feature type="domain" description="Prepilin type IV endopeptidase peptidase" evidence="7">
    <location>
        <begin position="11"/>
        <end position="119"/>
    </location>
</feature>
<dbReference type="AlphaFoldDB" id="A0A2R7Y995"/>
<evidence type="ECO:0000256" key="3">
    <source>
        <dbReference type="ARBA" id="ARBA00022692"/>
    </source>
</evidence>
<comment type="caution">
    <text evidence="8">The sequence shown here is derived from an EMBL/GenBank/DDBJ whole genome shotgun (WGS) entry which is preliminary data.</text>
</comment>
<feature type="transmembrane region" description="Helical" evidence="6">
    <location>
        <begin position="89"/>
        <end position="108"/>
    </location>
</feature>
<feature type="transmembrane region" description="Helical" evidence="6">
    <location>
        <begin position="57"/>
        <end position="77"/>
    </location>
</feature>
<accession>A0A2R7Y995</accession>
<dbReference type="GO" id="GO:0004190">
    <property type="term" value="F:aspartic-type endopeptidase activity"/>
    <property type="evidence" value="ECO:0007669"/>
    <property type="project" value="InterPro"/>
</dbReference>
<dbReference type="Gene3D" id="1.20.120.1220">
    <property type="match status" value="1"/>
</dbReference>
<feature type="transmembrane region" description="Helical" evidence="6">
    <location>
        <begin position="209"/>
        <end position="233"/>
    </location>
</feature>
<gene>
    <name evidence="8" type="ORF">B9J98_01565</name>
</gene>
<dbReference type="GO" id="GO:0005886">
    <property type="term" value="C:plasma membrane"/>
    <property type="evidence" value="ECO:0007669"/>
    <property type="project" value="UniProtKB-SubCell"/>
</dbReference>
<keyword evidence="2" id="KW-1003">Cell membrane</keyword>
<organism evidence="8 9">
    <name type="scientific">Candidatus Terraquivivens tikiterensis</name>
    <dbReference type="NCBI Taxonomy" id="1980982"/>
    <lineage>
        <taxon>Archaea</taxon>
        <taxon>Nitrososphaerota</taxon>
        <taxon>Candidatus Wolframiiraptoraceae</taxon>
        <taxon>Candidatus Terraquivivens</taxon>
    </lineage>
</organism>
<protein>
    <recommendedName>
        <fullName evidence="7">Prepilin type IV endopeptidase peptidase domain-containing protein</fullName>
    </recommendedName>
</protein>
<evidence type="ECO:0000256" key="6">
    <source>
        <dbReference type="SAM" id="Phobius"/>
    </source>
</evidence>
<dbReference type="PANTHER" id="PTHR36506">
    <property type="entry name" value="PREFLAGELLIN PEPTIDASE"/>
    <property type="match status" value="1"/>
</dbReference>
<dbReference type="PANTHER" id="PTHR36506:SF1">
    <property type="entry name" value="PREFLAGELLIN PEPTIDASE"/>
    <property type="match status" value="1"/>
</dbReference>
<keyword evidence="5 6" id="KW-0472">Membrane</keyword>
<dbReference type="InterPro" id="IPR000045">
    <property type="entry name" value="Prepilin_IV_endopep_pep"/>
</dbReference>
<proteinExistence type="predicted"/>
<reference evidence="8 9" key="1">
    <citation type="submission" date="2017-04" db="EMBL/GenBank/DDBJ databases">
        <title>Draft Aigarchaeota genome from a New Zealand hot spring.</title>
        <authorList>
            <person name="Reysenbach A.-L."/>
            <person name="Donaho J.A."/>
            <person name="Gerhart J."/>
            <person name="Kelley J.F."/>
            <person name="Kouba K."/>
            <person name="Podar M."/>
            <person name="Stott M."/>
        </authorList>
    </citation>
    <scope>NUCLEOTIDE SEQUENCE [LARGE SCALE GENOMIC DNA]</scope>
    <source>
        <strain evidence="8">NZ13_MG1</strain>
    </source>
</reference>
<sequence>MQALEPLRIALVLAMMCYASYSDLRFREVSDKLWAVFGSVGAVITAYDFTMAGLRDYTFLGLISIGLSTGIAFGLYYAKLYGGADAKALTVISVLMPVYRPAGAIHPFTALHSFMNGLLISVALPISLLVYNLLRILRGEKIFEGLEHEPALRKALACFLGTLCDDAKRKKFWMPMESVLDGKRRLTFNVFVDVELHVDRDRAWLTPGIPLLVFITGGFAVSIFYGDIFGLMLHKLFGF</sequence>
<keyword evidence="3 6" id="KW-0812">Transmembrane</keyword>
<evidence type="ECO:0000256" key="1">
    <source>
        <dbReference type="ARBA" id="ARBA00004651"/>
    </source>
</evidence>
<keyword evidence="4 6" id="KW-1133">Transmembrane helix</keyword>
<evidence type="ECO:0000259" key="7">
    <source>
        <dbReference type="Pfam" id="PF01478"/>
    </source>
</evidence>